<keyword evidence="2" id="KW-1185">Reference proteome</keyword>
<name>A0A9D4JKF7_DREPO</name>
<accession>A0A9D4JKF7</accession>
<reference evidence="1" key="2">
    <citation type="submission" date="2020-11" db="EMBL/GenBank/DDBJ databases">
        <authorList>
            <person name="McCartney M.A."/>
            <person name="Auch B."/>
            <person name="Kono T."/>
            <person name="Mallez S."/>
            <person name="Becker A."/>
            <person name="Gohl D.M."/>
            <person name="Silverstein K.A.T."/>
            <person name="Koren S."/>
            <person name="Bechman K.B."/>
            <person name="Herman A."/>
            <person name="Abrahante J.E."/>
            <person name="Garbe J."/>
        </authorList>
    </citation>
    <scope>NUCLEOTIDE SEQUENCE</scope>
    <source>
        <strain evidence="1">Duluth1</strain>
        <tissue evidence="1">Whole animal</tissue>
    </source>
</reference>
<organism evidence="1 2">
    <name type="scientific">Dreissena polymorpha</name>
    <name type="common">Zebra mussel</name>
    <name type="synonym">Mytilus polymorpha</name>
    <dbReference type="NCBI Taxonomy" id="45954"/>
    <lineage>
        <taxon>Eukaryota</taxon>
        <taxon>Metazoa</taxon>
        <taxon>Spiralia</taxon>
        <taxon>Lophotrochozoa</taxon>
        <taxon>Mollusca</taxon>
        <taxon>Bivalvia</taxon>
        <taxon>Autobranchia</taxon>
        <taxon>Heteroconchia</taxon>
        <taxon>Euheterodonta</taxon>
        <taxon>Imparidentia</taxon>
        <taxon>Neoheterodontei</taxon>
        <taxon>Myida</taxon>
        <taxon>Dreissenoidea</taxon>
        <taxon>Dreissenidae</taxon>
        <taxon>Dreissena</taxon>
    </lineage>
</organism>
<protein>
    <submittedName>
        <fullName evidence="1">Uncharacterized protein</fullName>
    </submittedName>
</protein>
<dbReference type="AlphaFoldDB" id="A0A9D4JKF7"/>
<comment type="caution">
    <text evidence="1">The sequence shown here is derived from an EMBL/GenBank/DDBJ whole genome shotgun (WGS) entry which is preliminary data.</text>
</comment>
<reference evidence="1" key="1">
    <citation type="journal article" date="2019" name="bioRxiv">
        <title>The Genome of the Zebra Mussel, Dreissena polymorpha: A Resource for Invasive Species Research.</title>
        <authorList>
            <person name="McCartney M.A."/>
            <person name="Auch B."/>
            <person name="Kono T."/>
            <person name="Mallez S."/>
            <person name="Zhang Y."/>
            <person name="Obille A."/>
            <person name="Becker A."/>
            <person name="Abrahante J.E."/>
            <person name="Garbe J."/>
            <person name="Badalamenti J.P."/>
            <person name="Herman A."/>
            <person name="Mangelson H."/>
            <person name="Liachko I."/>
            <person name="Sullivan S."/>
            <person name="Sone E.D."/>
            <person name="Koren S."/>
            <person name="Silverstein K.A.T."/>
            <person name="Beckman K.B."/>
            <person name="Gohl D.M."/>
        </authorList>
    </citation>
    <scope>NUCLEOTIDE SEQUENCE</scope>
    <source>
        <strain evidence="1">Duluth1</strain>
        <tissue evidence="1">Whole animal</tissue>
    </source>
</reference>
<evidence type="ECO:0000313" key="2">
    <source>
        <dbReference type="Proteomes" id="UP000828390"/>
    </source>
</evidence>
<dbReference type="Proteomes" id="UP000828390">
    <property type="component" value="Unassembled WGS sequence"/>
</dbReference>
<proteinExistence type="predicted"/>
<dbReference type="EMBL" id="JAIWYP010000006">
    <property type="protein sequence ID" value="KAH3810682.1"/>
    <property type="molecule type" value="Genomic_DNA"/>
</dbReference>
<sequence length="93" mass="10512">MKKVDERVTRVEDKVDGAHIHAAQLSERVQELEKEIIPCVTTCHIYSSGGCIQQTAKLGQQNTQLPWSFSWDFQDVTFIQCNIYQTPIGQCAA</sequence>
<evidence type="ECO:0000313" key="1">
    <source>
        <dbReference type="EMBL" id="KAH3810682.1"/>
    </source>
</evidence>
<gene>
    <name evidence="1" type="ORF">DPMN_139077</name>
</gene>